<protein>
    <recommendedName>
        <fullName evidence="4">Lipoprotein</fullName>
    </recommendedName>
</protein>
<gene>
    <name evidence="2" type="ORF">ACERZ8_14515</name>
</gene>
<proteinExistence type="predicted"/>
<dbReference type="EMBL" id="JBHDIY010000002">
    <property type="protein sequence ID" value="MFL4471036.1"/>
    <property type="molecule type" value="Genomic_DNA"/>
</dbReference>
<evidence type="ECO:0000256" key="1">
    <source>
        <dbReference type="SAM" id="SignalP"/>
    </source>
</evidence>
<dbReference type="RefSeq" id="WP_407592868.1">
    <property type="nucleotide sequence ID" value="NZ_JBHDIY010000002.1"/>
</dbReference>
<reference evidence="2 3" key="1">
    <citation type="submission" date="2024-08" db="EMBL/GenBank/DDBJ databases">
        <title>Tateyamaria sp. nov., isolated from marine algae.</title>
        <authorList>
            <person name="Choi B.J."/>
            <person name="Kim J.M."/>
            <person name="Lee J.K."/>
            <person name="Choi D.G."/>
            <person name="Bayburt H."/>
            <person name="Baek J.H."/>
            <person name="Han D.M."/>
            <person name="Jeon C.O."/>
        </authorList>
    </citation>
    <scope>NUCLEOTIDE SEQUENCE [LARGE SCALE GENOMIC DNA]</scope>
    <source>
        <strain evidence="2 3">KMU-156</strain>
    </source>
</reference>
<evidence type="ECO:0008006" key="4">
    <source>
        <dbReference type="Google" id="ProtNLM"/>
    </source>
</evidence>
<dbReference type="Proteomes" id="UP001627408">
    <property type="component" value="Unassembled WGS sequence"/>
</dbReference>
<comment type="caution">
    <text evidence="2">The sequence shown here is derived from an EMBL/GenBank/DDBJ whole genome shotgun (WGS) entry which is preliminary data.</text>
</comment>
<keyword evidence="1" id="KW-0732">Signal</keyword>
<dbReference type="PROSITE" id="PS51257">
    <property type="entry name" value="PROKAR_LIPOPROTEIN"/>
    <property type="match status" value="1"/>
</dbReference>
<feature type="signal peptide" evidence="1">
    <location>
        <begin position="1"/>
        <end position="24"/>
    </location>
</feature>
<sequence length="149" mass="16034">MRTICFAFALLSLSGCLPVSTYYAEGVSAAQLMRDDTRCDVQALREAPVANQTRQGAPRFVPHRVCDAAGQCYNRGGYWVPGDIYTVDVNADLRKRVKALCMADRGYRPVELPACRQGVAQAAPPALRPSCPVSMPTAVPSAQRVACGS</sequence>
<name>A0ABW8UVC1_9RHOB</name>
<evidence type="ECO:0000313" key="2">
    <source>
        <dbReference type="EMBL" id="MFL4471036.1"/>
    </source>
</evidence>
<organism evidence="2 3">
    <name type="scientific">Tateyamaria armeniaca</name>
    <dbReference type="NCBI Taxonomy" id="2518930"/>
    <lineage>
        <taxon>Bacteria</taxon>
        <taxon>Pseudomonadati</taxon>
        <taxon>Pseudomonadota</taxon>
        <taxon>Alphaproteobacteria</taxon>
        <taxon>Rhodobacterales</taxon>
        <taxon>Roseobacteraceae</taxon>
        <taxon>Tateyamaria</taxon>
    </lineage>
</organism>
<evidence type="ECO:0000313" key="3">
    <source>
        <dbReference type="Proteomes" id="UP001627408"/>
    </source>
</evidence>
<feature type="chain" id="PRO_5046206193" description="Lipoprotein" evidence="1">
    <location>
        <begin position="25"/>
        <end position="149"/>
    </location>
</feature>
<accession>A0ABW8UVC1</accession>
<keyword evidence="3" id="KW-1185">Reference proteome</keyword>